<dbReference type="AlphaFoldDB" id="A0A934NU91"/>
<evidence type="ECO:0000259" key="2">
    <source>
        <dbReference type="Pfam" id="PF13840"/>
    </source>
</evidence>
<organism evidence="3 4">
    <name type="scientific">Antrihabitans stalagmiti</name>
    <dbReference type="NCBI Taxonomy" id="2799499"/>
    <lineage>
        <taxon>Bacteria</taxon>
        <taxon>Bacillati</taxon>
        <taxon>Actinomycetota</taxon>
        <taxon>Actinomycetes</taxon>
        <taxon>Mycobacteriales</taxon>
        <taxon>Nocardiaceae</taxon>
        <taxon>Antrihabitans</taxon>
    </lineage>
</organism>
<dbReference type="InterPro" id="IPR045865">
    <property type="entry name" value="ACT-like_dom_sf"/>
</dbReference>
<evidence type="ECO:0000259" key="1">
    <source>
        <dbReference type="Pfam" id="PF10000"/>
    </source>
</evidence>
<protein>
    <submittedName>
        <fullName evidence="3">ACT domain-containing protein</fullName>
    </submittedName>
</protein>
<dbReference type="RefSeq" id="WP_199706693.1">
    <property type="nucleotide sequence ID" value="NZ_JAEMNV010000008.1"/>
</dbReference>
<dbReference type="PANTHER" id="PTHR39199">
    <property type="entry name" value="BLR5128 PROTEIN"/>
    <property type="match status" value="1"/>
</dbReference>
<dbReference type="InterPro" id="IPR027795">
    <property type="entry name" value="CASTOR_ACT_dom"/>
</dbReference>
<dbReference type="EMBL" id="JAEMNV010000008">
    <property type="protein sequence ID" value="MBJ8341621.1"/>
    <property type="molecule type" value="Genomic_DNA"/>
</dbReference>
<dbReference type="PANTHER" id="PTHR39199:SF1">
    <property type="entry name" value="BLR5128 PROTEIN"/>
    <property type="match status" value="1"/>
</dbReference>
<evidence type="ECO:0000313" key="4">
    <source>
        <dbReference type="Proteomes" id="UP000655868"/>
    </source>
</evidence>
<feature type="domain" description="CASTOR ACT" evidence="2">
    <location>
        <begin position="70"/>
        <end position="124"/>
    </location>
</feature>
<accession>A0A934NU91</accession>
<proteinExistence type="predicted"/>
<dbReference type="Pfam" id="PF10000">
    <property type="entry name" value="ACT_3"/>
    <property type="match status" value="1"/>
</dbReference>
<dbReference type="Proteomes" id="UP000655868">
    <property type="component" value="Unassembled WGS sequence"/>
</dbReference>
<comment type="caution">
    <text evidence="3">The sequence shown here is derived from an EMBL/GenBank/DDBJ whole genome shotgun (WGS) entry which is preliminary data.</text>
</comment>
<dbReference type="Gene3D" id="3.30.2130.10">
    <property type="entry name" value="VC0802-like"/>
    <property type="match status" value="1"/>
</dbReference>
<feature type="domain" description="DUF2241" evidence="1">
    <location>
        <begin position="3"/>
        <end position="69"/>
    </location>
</feature>
<evidence type="ECO:0000313" key="3">
    <source>
        <dbReference type="EMBL" id="MBJ8341621.1"/>
    </source>
</evidence>
<sequence>MTSGERDLTRLLKDLRPHHNPGRYVFVTVAGPVPDDVRPVVTVCETEGCTLVIPQTEADAGGLDYHYVAAWITLRVHSALDAVGLTAAVATALAAAGISCNMVAGFHHDHLFVPHGRVSETMALLVGMTDGG</sequence>
<keyword evidence="4" id="KW-1185">Reference proteome</keyword>
<name>A0A934NU91_9NOCA</name>
<dbReference type="Pfam" id="PF13840">
    <property type="entry name" value="ACT_7"/>
    <property type="match status" value="1"/>
</dbReference>
<dbReference type="InterPro" id="IPR018717">
    <property type="entry name" value="DUF2241"/>
</dbReference>
<dbReference type="SUPFAM" id="SSF55021">
    <property type="entry name" value="ACT-like"/>
    <property type="match status" value="2"/>
</dbReference>
<gene>
    <name evidence="3" type="ORF">JGU71_22300</name>
</gene>
<reference evidence="3" key="1">
    <citation type="submission" date="2020-12" db="EMBL/GenBank/DDBJ databases">
        <title>Antrihabitans popcorni sp. nov. and Antrihabitans auranticaus sp. nov., isolated from a larva cave.</title>
        <authorList>
            <person name="Lee S.D."/>
            <person name="Kim I.S."/>
        </authorList>
    </citation>
    <scope>NUCLEOTIDE SEQUENCE</scope>
    <source>
        <strain evidence="3">YC3-6</strain>
    </source>
</reference>